<dbReference type="VEuPathDB" id="FungiDB:HMPREF1541_06049"/>
<dbReference type="OrthoDB" id="62952at2759"/>
<dbReference type="HOGENOM" id="CLU_900219_0_0_1"/>
<name>W2RVM8_CYPE1</name>
<dbReference type="GeneID" id="19973388"/>
<accession>W2RVM8</accession>
<organism evidence="1 2">
    <name type="scientific">Cyphellophora europaea (strain CBS 101466)</name>
    <name type="common">Phialophora europaea</name>
    <dbReference type="NCBI Taxonomy" id="1220924"/>
    <lineage>
        <taxon>Eukaryota</taxon>
        <taxon>Fungi</taxon>
        <taxon>Dikarya</taxon>
        <taxon>Ascomycota</taxon>
        <taxon>Pezizomycotina</taxon>
        <taxon>Eurotiomycetes</taxon>
        <taxon>Chaetothyriomycetidae</taxon>
        <taxon>Chaetothyriales</taxon>
        <taxon>Cyphellophoraceae</taxon>
        <taxon>Cyphellophora</taxon>
    </lineage>
</organism>
<dbReference type="RefSeq" id="XP_008718608.1">
    <property type="nucleotide sequence ID" value="XM_008720386.1"/>
</dbReference>
<evidence type="ECO:0000313" key="2">
    <source>
        <dbReference type="Proteomes" id="UP000030752"/>
    </source>
</evidence>
<dbReference type="InParanoid" id="W2RVM8"/>
<dbReference type="Proteomes" id="UP000030752">
    <property type="component" value="Unassembled WGS sequence"/>
</dbReference>
<dbReference type="EMBL" id="KB822721">
    <property type="protein sequence ID" value="ETN39823.1"/>
    <property type="molecule type" value="Genomic_DNA"/>
</dbReference>
<protein>
    <submittedName>
        <fullName evidence="1">Uncharacterized protein</fullName>
    </submittedName>
</protein>
<proteinExistence type="predicted"/>
<reference evidence="1 2" key="1">
    <citation type="submission" date="2013-03" db="EMBL/GenBank/DDBJ databases">
        <title>The Genome Sequence of Phialophora europaea CBS 101466.</title>
        <authorList>
            <consortium name="The Broad Institute Genomics Platform"/>
            <person name="Cuomo C."/>
            <person name="de Hoog S."/>
            <person name="Gorbushina A."/>
            <person name="Walker B."/>
            <person name="Young S.K."/>
            <person name="Zeng Q."/>
            <person name="Gargeya S."/>
            <person name="Fitzgerald M."/>
            <person name="Haas B."/>
            <person name="Abouelleil A."/>
            <person name="Allen A.W."/>
            <person name="Alvarado L."/>
            <person name="Arachchi H.M."/>
            <person name="Berlin A.M."/>
            <person name="Chapman S.B."/>
            <person name="Gainer-Dewar J."/>
            <person name="Goldberg J."/>
            <person name="Griggs A."/>
            <person name="Gujja S."/>
            <person name="Hansen M."/>
            <person name="Howarth C."/>
            <person name="Imamovic A."/>
            <person name="Ireland A."/>
            <person name="Larimer J."/>
            <person name="McCowan C."/>
            <person name="Murphy C."/>
            <person name="Pearson M."/>
            <person name="Poon T.W."/>
            <person name="Priest M."/>
            <person name="Roberts A."/>
            <person name="Saif S."/>
            <person name="Shea T."/>
            <person name="Sisk P."/>
            <person name="Sykes S."/>
            <person name="Wortman J."/>
            <person name="Nusbaum C."/>
            <person name="Birren B."/>
        </authorList>
    </citation>
    <scope>NUCLEOTIDE SEQUENCE [LARGE SCALE GENOMIC DNA]</scope>
    <source>
        <strain evidence="1 2">CBS 101466</strain>
    </source>
</reference>
<sequence>MSPFQPNLALVRRDAAIAQAACVQISNLVSRLPKDQAKAIAAALEAARRNIKNDLESHATPLLDWDILPGEIKNTIYKLLVVGDEVIEARVFHSQTPEKRSFKKYNLEGQVLRLNKSIYIECLPLMLAENVFEISPALLKYAGYGLDKSVDELADGVGTAPPERAAMIRRGLIALPQSLTASHILTLRRLRGLQDLFIVDTPNKVPEPKSEAHKDWATKCAMVLARTRNPALEDYMRDKPSVNYFFVGFQEFLGSNDDPMDMHTVKAYKWKMELVGDGNGLSWFCLTFVKRREFRRIGRIRRKDVVLEI</sequence>
<keyword evidence="2" id="KW-1185">Reference proteome</keyword>
<dbReference type="AlphaFoldDB" id="W2RVM8"/>
<gene>
    <name evidence="1" type="ORF">HMPREF1541_06049</name>
</gene>
<evidence type="ECO:0000313" key="1">
    <source>
        <dbReference type="EMBL" id="ETN39823.1"/>
    </source>
</evidence>